<evidence type="ECO:0000313" key="3">
    <source>
        <dbReference type="EMBL" id="CAB5219799.1"/>
    </source>
</evidence>
<evidence type="ECO:0000313" key="1">
    <source>
        <dbReference type="EMBL" id="CAB4122787.1"/>
    </source>
</evidence>
<dbReference type="EMBL" id="LR796166">
    <property type="protein sequence ID" value="CAB4122787.1"/>
    <property type="molecule type" value="Genomic_DNA"/>
</dbReference>
<protein>
    <submittedName>
        <fullName evidence="2">Uncharacterized protein</fullName>
    </submittedName>
</protein>
<dbReference type="EMBL" id="LR796190">
    <property type="protein sequence ID" value="CAB4124845.1"/>
    <property type="molecule type" value="Genomic_DNA"/>
</dbReference>
<gene>
    <name evidence="3" type="ORF">UFOVP234_6</name>
    <name evidence="1" type="ORF">UFOVP35_65</name>
    <name evidence="2" type="ORF">UFOVP52_58</name>
</gene>
<reference evidence="2" key="1">
    <citation type="submission" date="2020-04" db="EMBL/GenBank/DDBJ databases">
        <authorList>
            <person name="Chiriac C."/>
            <person name="Salcher M."/>
            <person name="Ghai R."/>
            <person name="Kavagutti S V."/>
        </authorList>
    </citation>
    <scope>NUCLEOTIDE SEQUENCE</scope>
</reference>
<evidence type="ECO:0000313" key="2">
    <source>
        <dbReference type="EMBL" id="CAB4124845.1"/>
    </source>
</evidence>
<accession>A0A6J5KUP0</accession>
<sequence length="85" mass="9447">MILKPNLLSQGQMLFSQDEFNKELGLAKEEIIKTAIESVRSALLIEREACAAIVEELAKDQDIGTAQVMVHAAEAIRNRIPSQRI</sequence>
<proteinExistence type="predicted"/>
<name>A0A6J5KUP0_9CAUD</name>
<organism evidence="2">
    <name type="scientific">uncultured Caudovirales phage</name>
    <dbReference type="NCBI Taxonomy" id="2100421"/>
    <lineage>
        <taxon>Viruses</taxon>
        <taxon>Duplodnaviria</taxon>
        <taxon>Heunggongvirae</taxon>
        <taxon>Uroviricota</taxon>
        <taxon>Caudoviricetes</taxon>
        <taxon>Peduoviridae</taxon>
        <taxon>Maltschvirus</taxon>
        <taxon>Maltschvirus maltsch</taxon>
    </lineage>
</organism>
<dbReference type="EMBL" id="LR798280">
    <property type="protein sequence ID" value="CAB5219799.1"/>
    <property type="molecule type" value="Genomic_DNA"/>
</dbReference>